<evidence type="ECO:0000313" key="2">
    <source>
        <dbReference type="EMBL" id="QPH54462.1"/>
    </source>
</evidence>
<dbReference type="GO" id="GO:0003700">
    <property type="term" value="F:DNA-binding transcription factor activity"/>
    <property type="evidence" value="ECO:0007669"/>
    <property type="project" value="InterPro"/>
</dbReference>
<evidence type="ECO:0000259" key="1">
    <source>
        <dbReference type="PROSITE" id="PS50987"/>
    </source>
</evidence>
<dbReference type="PROSITE" id="PS50987">
    <property type="entry name" value="HTH_ARSR_2"/>
    <property type="match status" value="1"/>
</dbReference>
<dbReference type="InterPro" id="IPR011991">
    <property type="entry name" value="ArsR-like_HTH"/>
</dbReference>
<organism evidence="2 3">
    <name type="scientific">Pontivivens ytuae</name>
    <dbReference type="NCBI Taxonomy" id="2789856"/>
    <lineage>
        <taxon>Bacteria</taxon>
        <taxon>Pseudomonadati</taxon>
        <taxon>Pseudomonadota</taxon>
        <taxon>Alphaproteobacteria</taxon>
        <taxon>Rhodobacterales</taxon>
        <taxon>Paracoccaceae</taxon>
        <taxon>Pontivivens</taxon>
    </lineage>
</organism>
<dbReference type="EMBL" id="CP064942">
    <property type="protein sequence ID" value="QPH54462.1"/>
    <property type="molecule type" value="Genomic_DNA"/>
</dbReference>
<dbReference type="PANTHER" id="PTHR38600:SF2">
    <property type="entry name" value="SLL0088 PROTEIN"/>
    <property type="match status" value="1"/>
</dbReference>
<accession>A0A7S9LSK7</accession>
<proteinExistence type="predicted"/>
<dbReference type="Proteomes" id="UP000594800">
    <property type="component" value="Chromosome"/>
</dbReference>
<dbReference type="SUPFAM" id="SSF46785">
    <property type="entry name" value="Winged helix' DNA-binding domain"/>
    <property type="match status" value="1"/>
</dbReference>
<protein>
    <submittedName>
        <fullName evidence="2">Helix-turn-helix transcriptional regulator</fullName>
    </submittedName>
</protein>
<dbReference type="PANTHER" id="PTHR38600">
    <property type="entry name" value="TRANSCRIPTIONAL REGULATORY PROTEIN"/>
    <property type="match status" value="1"/>
</dbReference>
<dbReference type="SMART" id="SM00418">
    <property type="entry name" value="HTH_ARSR"/>
    <property type="match status" value="1"/>
</dbReference>
<dbReference type="Gene3D" id="1.10.10.10">
    <property type="entry name" value="Winged helix-like DNA-binding domain superfamily/Winged helix DNA-binding domain"/>
    <property type="match status" value="1"/>
</dbReference>
<dbReference type="PRINTS" id="PR00778">
    <property type="entry name" value="HTHARSR"/>
</dbReference>
<dbReference type="CDD" id="cd00090">
    <property type="entry name" value="HTH_ARSR"/>
    <property type="match status" value="1"/>
</dbReference>
<sequence length="114" mass="12783">MANLSQNLDAIFRALADPTRREVLALLEREPASVKTLAARFDMALPSFLAHVKLLEEAGLIETEKVGRVRSCAIRSDGLRAAERWLRDRRRFIDERLDALGDFLADETDGGDDT</sequence>
<dbReference type="AlphaFoldDB" id="A0A7S9LSK7"/>
<reference evidence="2 3" key="1">
    <citation type="submission" date="2020-11" db="EMBL/GenBank/DDBJ databases">
        <title>Description of Pontivivens ytuae sp. nov. isolated from deep sea sediment of Mariana Trench.</title>
        <authorList>
            <person name="Wang Z."/>
            <person name="Sun Q.-L."/>
            <person name="Xu X.-D."/>
            <person name="Tang Y.-Z."/>
            <person name="Zhang J."/>
        </authorList>
    </citation>
    <scope>NUCLEOTIDE SEQUENCE [LARGE SCALE GENOMIC DNA]</scope>
    <source>
        <strain evidence="2 3">MT2928</strain>
    </source>
</reference>
<dbReference type="RefSeq" id="WP_196103671.1">
    <property type="nucleotide sequence ID" value="NZ_CP064942.1"/>
</dbReference>
<keyword evidence="3" id="KW-1185">Reference proteome</keyword>
<dbReference type="InterPro" id="IPR001845">
    <property type="entry name" value="HTH_ArsR_DNA-bd_dom"/>
</dbReference>
<dbReference type="InterPro" id="IPR036390">
    <property type="entry name" value="WH_DNA-bd_sf"/>
</dbReference>
<dbReference type="Pfam" id="PF12840">
    <property type="entry name" value="HTH_20"/>
    <property type="match status" value="1"/>
</dbReference>
<name>A0A7S9LSK7_9RHOB</name>
<dbReference type="NCBIfam" id="NF033788">
    <property type="entry name" value="HTH_metalloreg"/>
    <property type="match status" value="1"/>
</dbReference>
<feature type="domain" description="HTH arsR-type" evidence="1">
    <location>
        <begin position="1"/>
        <end position="94"/>
    </location>
</feature>
<dbReference type="InterPro" id="IPR036388">
    <property type="entry name" value="WH-like_DNA-bd_sf"/>
</dbReference>
<dbReference type="KEGG" id="poz:I0K15_01380"/>
<gene>
    <name evidence="2" type="ORF">I0K15_01380</name>
</gene>
<evidence type="ECO:0000313" key="3">
    <source>
        <dbReference type="Proteomes" id="UP000594800"/>
    </source>
</evidence>